<protein>
    <submittedName>
        <fullName evidence="3">N-acetyltransferase GCN5</fullName>
    </submittedName>
</protein>
<feature type="region of interest" description="Disordered" evidence="1">
    <location>
        <begin position="1"/>
        <end position="27"/>
    </location>
</feature>
<reference evidence="3" key="2">
    <citation type="submission" date="2020-09" db="EMBL/GenBank/DDBJ databases">
        <authorList>
            <person name="Sun Q."/>
            <person name="Zhou Y."/>
        </authorList>
    </citation>
    <scope>NUCLEOTIDE SEQUENCE</scope>
    <source>
        <strain evidence="3">CGMCC 4.7272</strain>
    </source>
</reference>
<accession>A0A917KR37</accession>
<sequence>MSVPPARLPTMTDKVTDTPSHGGTGNDVQLRDVVEADLEFLLAYENDPEAARRSRFTPRPRDAFMAHWKSKILGDSTVFVQTVTVDAEPAGSIVAWWEGEQGAGGHRFIGYWLGRPYWGRGIGSVALGLFLLRETNRPLYADPFAGNTASVRLLEKHGFRRTGTVRYGDNEHVMLVLDAERP</sequence>
<dbReference type="GO" id="GO:0016747">
    <property type="term" value="F:acyltransferase activity, transferring groups other than amino-acyl groups"/>
    <property type="evidence" value="ECO:0007669"/>
    <property type="project" value="InterPro"/>
</dbReference>
<gene>
    <name evidence="3" type="ORF">GCM10012282_23200</name>
</gene>
<name>A0A917KR37_9ACTN</name>
<dbReference type="EMBL" id="BMMU01000005">
    <property type="protein sequence ID" value="GGJ26016.1"/>
    <property type="molecule type" value="Genomic_DNA"/>
</dbReference>
<dbReference type="PANTHER" id="PTHR43328:SF1">
    <property type="entry name" value="N-ACETYLTRANSFERASE DOMAIN-CONTAINING PROTEIN"/>
    <property type="match status" value="1"/>
</dbReference>
<keyword evidence="4" id="KW-1185">Reference proteome</keyword>
<proteinExistence type="predicted"/>
<comment type="caution">
    <text evidence="3">The sequence shown here is derived from an EMBL/GenBank/DDBJ whole genome shotgun (WGS) entry which is preliminary data.</text>
</comment>
<organism evidence="3 4">
    <name type="scientific">Streptomyces lacrimifluminis</name>
    <dbReference type="NCBI Taxonomy" id="1500077"/>
    <lineage>
        <taxon>Bacteria</taxon>
        <taxon>Bacillati</taxon>
        <taxon>Actinomycetota</taxon>
        <taxon>Actinomycetes</taxon>
        <taxon>Kitasatosporales</taxon>
        <taxon>Streptomycetaceae</taxon>
        <taxon>Streptomyces</taxon>
    </lineage>
</organism>
<dbReference type="InterPro" id="IPR000182">
    <property type="entry name" value="GNAT_dom"/>
</dbReference>
<dbReference type="Pfam" id="PF13302">
    <property type="entry name" value="Acetyltransf_3"/>
    <property type="match status" value="1"/>
</dbReference>
<dbReference type="PANTHER" id="PTHR43328">
    <property type="entry name" value="ACETYLTRANSFERASE-RELATED"/>
    <property type="match status" value="1"/>
</dbReference>
<evidence type="ECO:0000313" key="3">
    <source>
        <dbReference type="EMBL" id="GGJ26016.1"/>
    </source>
</evidence>
<evidence type="ECO:0000313" key="4">
    <source>
        <dbReference type="Proteomes" id="UP000625682"/>
    </source>
</evidence>
<dbReference type="InterPro" id="IPR016181">
    <property type="entry name" value="Acyl_CoA_acyltransferase"/>
</dbReference>
<reference evidence="3" key="1">
    <citation type="journal article" date="2014" name="Int. J. Syst. Evol. Microbiol.">
        <title>Complete genome sequence of Corynebacterium casei LMG S-19264T (=DSM 44701T), isolated from a smear-ripened cheese.</title>
        <authorList>
            <consortium name="US DOE Joint Genome Institute (JGI-PGF)"/>
            <person name="Walter F."/>
            <person name="Albersmeier A."/>
            <person name="Kalinowski J."/>
            <person name="Ruckert C."/>
        </authorList>
    </citation>
    <scope>NUCLEOTIDE SEQUENCE</scope>
    <source>
        <strain evidence="3">CGMCC 4.7272</strain>
    </source>
</reference>
<evidence type="ECO:0000256" key="1">
    <source>
        <dbReference type="SAM" id="MobiDB-lite"/>
    </source>
</evidence>
<dbReference type="SUPFAM" id="SSF55729">
    <property type="entry name" value="Acyl-CoA N-acyltransferases (Nat)"/>
    <property type="match status" value="1"/>
</dbReference>
<feature type="domain" description="N-acetyltransferase" evidence="2">
    <location>
        <begin position="28"/>
        <end position="180"/>
    </location>
</feature>
<evidence type="ECO:0000259" key="2">
    <source>
        <dbReference type="PROSITE" id="PS51186"/>
    </source>
</evidence>
<dbReference type="Gene3D" id="3.40.630.30">
    <property type="match status" value="1"/>
</dbReference>
<dbReference type="AlphaFoldDB" id="A0A917KR37"/>
<dbReference type="PROSITE" id="PS51186">
    <property type="entry name" value="GNAT"/>
    <property type="match status" value="1"/>
</dbReference>
<dbReference type="Proteomes" id="UP000625682">
    <property type="component" value="Unassembled WGS sequence"/>
</dbReference>